<accession>A0AA37T5A0</accession>
<protein>
    <submittedName>
        <fullName evidence="2">Membrane protein</fullName>
    </submittedName>
</protein>
<gene>
    <name evidence="2" type="ORF">GCM10007877_32520</name>
</gene>
<proteinExistence type="predicted"/>
<keyword evidence="3" id="KW-1185">Reference proteome</keyword>
<evidence type="ECO:0000313" key="3">
    <source>
        <dbReference type="Proteomes" id="UP001156870"/>
    </source>
</evidence>
<dbReference type="EMBL" id="BSPD01000080">
    <property type="protein sequence ID" value="GLS27533.1"/>
    <property type="molecule type" value="Genomic_DNA"/>
</dbReference>
<comment type="caution">
    <text evidence="2">The sequence shown here is derived from an EMBL/GenBank/DDBJ whole genome shotgun (WGS) entry which is preliminary data.</text>
</comment>
<feature type="signal peptide" evidence="1">
    <location>
        <begin position="1"/>
        <end position="23"/>
    </location>
</feature>
<keyword evidence="1" id="KW-0732">Signal</keyword>
<feature type="chain" id="PRO_5041244200" evidence="1">
    <location>
        <begin position="24"/>
        <end position="250"/>
    </location>
</feature>
<sequence>MKSSTLSFALAGALCSLSWVSQADTILGIYAGVGAWNSDYSGNTGVQSIEVEDLGLDDETNNFFYVALEHPVPLLPNVRLQYTDLTIDADTVLTQTFQLDDVTFSVDENVATSLDFTHADATLYYEILDNWVSLDVGVTFRAFTGEAEVTGDTAGTETIDLDAVIPMAYGKAQFDLPFSGFYVGADANLISYSGHSLNDFTAKIGYAYESVLDAGVEIGYRRMALELDDLDDLNADLTMDGPYAAFTLHF</sequence>
<organism evidence="2 3">
    <name type="scientific">Marinibactrum halimedae</name>
    <dbReference type="NCBI Taxonomy" id="1444977"/>
    <lineage>
        <taxon>Bacteria</taxon>
        <taxon>Pseudomonadati</taxon>
        <taxon>Pseudomonadota</taxon>
        <taxon>Gammaproteobacteria</taxon>
        <taxon>Cellvibrionales</taxon>
        <taxon>Cellvibrionaceae</taxon>
        <taxon>Marinibactrum</taxon>
    </lineage>
</organism>
<evidence type="ECO:0000313" key="2">
    <source>
        <dbReference type="EMBL" id="GLS27533.1"/>
    </source>
</evidence>
<name>A0AA37T5A0_9GAMM</name>
<dbReference type="InterPro" id="IPR026387">
    <property type="entry name" value="OMP_w_GlyGly"/>
</dbReference>
<dbReference type="RefSeq" id="WP_232593990.1">
    <property type="nucleotide sequence ID" value="NZ_BSPD01000080.1"/>
</dbReference>
<reference evidence="2 3" key="1">
    <citation type="journal article" date="2014" name="Int. J. Syst. Evol. Microbiol.">
        <title>Complete genome sequence of Corynebacterium casei LMG S-19264T (=DSM 44701T), isolated from a smear-ripened cheese.</title>
        <authorList>
            <consortium name="US DOE Joint Genome Institute (JGI-PGF)"/>
            <person name="Walter F."/>
            <person name="Albersmeier A."/>
            <person name="Kalinowski J."/>
            <person name="Ruckert C."/>
        </authorList>
    </citation>
    <scope>NUCLEOTIDE SEQUENCE [LARGE SCALE GENOMIC DNA]</scope>
    <source>
        <strain evidence="2 3">NBRC 110095</strain>
    </source>
</reference>
<evidence type="ECO:0000256" key="1">
    <source>
        <dbReference type="SAM" id="SignalP"/>
    </source>
</evidence>
<dbReference type="AlphaFoldDB" id="A0AA37T5A0"/>
<dbReference type="Proteomes" id="UP001156870">
    <property type="component" value="Unassembled WGS sequence"/>
</dbReference>
<dbReference type="NCBIfam" id="TIGR04219">
    <property type="entry name" value="OMP_w_GlyGly"/>
    <property type="match status" value="1"/>
</dbReference>